<dbReference type="Gene3D" id="3.40.50.1820">
    <property type="entry name" value="alpha/beta hydrolase"/>
    <property type="match status" value="1"/>
</dbReference>
<dbReference type="InterPro" id="IPR029058">
    <property type="entry name" value="AB_hydrolase_fold"/>
</dbReference>
<evidence type="ECO:0000313" key="4">
    <source>
        <dbReference type="EMBL" id="ORX80369.1"/>
    </source>
</evidence>
<proteinExistence type="predicted"/>
<dbReference type="OrthoDB" id="6495301at2759"/>
<reference evidence="4 5" key="1">
    <citation type="submission" date="2016-08" db="EMBL/GenBank/DDBJ databases">
        <title>A Parts List for Fungal Cellulosomes Revealed by Comparative Genomics.</title>
        <authorList>
            <consortium name="DOE Joint Genome Institute"/>
            <person name="Haitjema C.H."/>
            <person name="Gilmore S.P."/>
            <person name="Henske J.K."/>
            <person name="Solomon K.V."/>
            <person name="De Groot R."/>
            <person name="Kuo A."/>
            <person name="Mondo S.J."/>
            <person name="Salamov A.A."/>
            <person name="Labutti K."/>
            <person name="Zhao Z."/>
            <person name="Chiniquy J."/>
            <person name="Barry K."/>
            <person name="Brewer H.M."/>
            <person name="Purvine S.O."/>
            <person name="Wright A.T."/>
            <person name="Boxma B."/>
            <person name="Van Alen T."/>
            <person name="Hackstein J.H."/>
            <person name="Baker S.E."/>
            <person name="Grigoriev I.V."/>
            <person name="O'Malley M.A."/>
        </authorList>
    </citation>
    <scope>NUCLEOTIDE SEQUENCE [LARGE SCALE GENOMIC DNA]</scope>
    <source>
        <strain evidence="4 5">S4</strain>
    </source>
</reference>
<dbReference type="Pfam" id="PF20434">
    <property type="entry name" value="BD-FAE"/>
    <property type="match status" value="1"/>
</dbReference>
<evidence type="ECO:0000256" key="1">
    <source>
        <dbReference type="ARBA" id="ARBA00022801"/>
    </source>
</evidence>
<comment type="caution">
    <text evidence="4">The sequence shown here is derived from an EMBL/GenBank/DDBJ whole genome shotgun (WGS) entry which is preliminary data.</text>
</comment>
<feature type="chain" id="PRO_5012779146" evidence="2">
    <location>
        <begin position="24"/>
        <end position="328"/>
    </location>
</feature>
<organism evidence="4 5">
    <name type="scientific">Anaeromyces robustus</name>
    <dbReference type="NCBI Taxonomy" id="1754192"/>
    <lineage>
        <taxon>Eukaryota</taxon>
        <taxon>Fungi</taxon>
        <taxon>Fungi incertae sedis</taxon>
        <taxon>Chytridiomycota</taxon>
        <taxon>Chytridiomycota incertae sedis</taxon>
        <taxon>Neocallimastigomycetes</taxon>
        <taxon>Neocallimastigales</taxon>
        <taxon>Neocallimastigaceae</taxon>
        <taxon>Anaeromyces</taxon>
    </lineage>
</organism>
<dbReference type="AlphaFoldDB" id="A0A1Y1X3H8"/>
<sequence length="328" mass="37410">MKHFSILFVLLIFLISFNTSTNAGGISGMVDDLFSWAKNSGTLKNKNHVANNVQYGPRSKNRVDVYYNKQDTQHLKPVVIFLHGGAWFKGDKYNFIEIGSYLSKNNYVAFLPNYTLFPEGNIEDMVDDIHRIIRWVWYYGYIYGGDRDRITLVGYSAGAHIASLTIVKTALQLYNQNEALGILPQLEKVVLFSGPYGLKIVNKFIDLFSKLVGGENDEERTTLARLFPSLFNSNDVTPTNILKKYVTSNNVNLNLYAPKMVFYWSDKDELVPESSANDLMNEIRRVSPNTVIQYVCDRGNQRTHDTLLIGARDGNERLQKILLDIIRL</sequence>
<protein>
    <submittedName>
        <fullName evidence="4">Alpha/beta-hydrolase</fullName>
    </submittedName>
</protein>
<dbReference type="EMBL" id="MCFG01000147">
    <property type="protein sequence ID" value="ORX80369.1"/>
    <property type="molecule type" value="Genomic_DNA"/>
</dbReference>
<dbReference type="PANTHER" id="PTHR48081">
    <property type="entry name" value="AB HYDROLASE SUPERFAMILY PROTEIN C4A8.06C"/>
    <property type="match status" value="1"/>
</dbReference>
<dbReference type="PANTHER" id="PTHR48081:SF33">
    <property type="entry name" value="KYNURENINE FORMAMIDASE"/>
    <property type="match status" value="1"/>
</dbReference>
<dbReference type="Proteomes" id="UP000193944">
    <property type="component" value="Unassembled WGS sequence"/>
</dbReference>
<feature type="signal peptide" evidence="2">
    <location>
        <begin position="1"/>
        <end position="23"/>
    </location>
</feature>
<keyword evidence="2" id="KW-0732">Signal</keyword>
<keyword evidence="1 4" id="KW-0378">Hydrolase</keyword>
<dbReference type="STRING" id="1754192.A0A1Y1X3H8"/>
<dbReference type="InterPro" id="IPR050300">
    <property type="entry name" value="GDXG_lipolytic_enzyme"/>
</dbReference>
<reference evidence="4 5" key="2">
    <citation type="submission" date="2016-08" db="EMBL/GenBank/DDBJ databases">
        <title>Pervasive Adenine N6-methylation of Active Genes in Fungi.</title>
        <authorList>
            <consortium name="DOE Joint Genome Institute"/>
            <person name="Mondo S.J."/>
            <person name="Dannebaum R.O."/>
            <person name="Kuo R.C."/>
            <person name="Labutti K."/>
            <person name="Haridas S."/>
            <person name="Kuo A."/>
            <person name="Salamov A."/>
            <person name="Ahrendt S.R."/>
            <person name="Lipzen A."/>
            <person name="Sullivan W."/>
            <person name="Andreopoulos W.B."/>
            <person name="Clum A."/>
            <person name="Lindquist E."/>
            <person name="Daum C."/>
            <person name="Ramamoorthy G.K."/>
            <person name="Gryganskyi A."/>
            <person name="Culley D."/>
            <person name="Magnuson J.K."/>
            <person name="James T.Y."/>
            <person name="O'Malley M.A."/>
            <person name="Stajich J.E."/>
            <person name="Spatafora J.W."/>
            <person name="Visel A."/>
            <person name="Grigoriev I.V."/>
        </authorList>
    </citation>
    <scope>NUCLEOTIDE SEQUENCE [LARGE SCALE GENOMIC DNA]</scope>
    <source>
        <strain evidence="4 5">S4</strain>
    </source>
</reference>
<dbReference type="InterPro" id="IPR049492">
    <property type="entry name" value="BD-FAE-like_dom"/>
</dbReference>
<name>A0A1Y1X3H8_9FUNG</name>
<keyword evidence="5" id="KW-1185">Reference proteome</keyword>
<dbReference type="SUPFAM" id="SSF53474">
    <property type="entry name" value="alpha/beta-Hydrolases"/>
    <property type="match status" value="1"/>
</dbReference>
<feature type="domain" description="BD-FAE-like" evidence="3">
    <location>
        <begin position="64"/>
        <end position="280"/>
    </location>
</feature>
<accession>A0A1Y1X3H8</accession>
<gene>
    <name evidence="4" type="ORF">BCR32DRAFT_22762</name>
</gene>
<evidence type="ECO:0000259" key="3">
    <source>
        <dbReference type="Pfam" id="PF20434"/>
    </source>
</evidence>
<evidence type="ECO:0000313" key="5">
    <source>
        <dbReference type="Proteomes" id="UP000193944"/>
    </source>
</evidence>
<dbReference type="GO" id="GO:0016787">
    <property type="term" value="F:hydrolase activity"/>
    <property type="evidence" value="ECO:0007669"/>
    <property type="project" value="UniProtKB-KW"/>
</dbReference>
<evidence type="ECO:0000256" key="2">
    <source>
        <dbReference type="SAM" id="SignalP"/>
    </source>
</evidence>